<name>A0A7X3G1Q8_9BURK</name>
<organism evidence="1 2">
    <name type="scientific">Massilia cellulosiltytica</name>
    <dbReference type="NCBI Taxonomy" id="2683234"/>
    <lineage>
        <taxon>Bacteria</taxon>
        <taxon>Pseudomonadati</taxon>
        <taxon>Pseudomonadota</taxon>
        <taxon>Betaproteobacteria</taxon>
        <taxon>Burkholderiales</taxon>
        <taxon>Oxalobacteraceae</taxon>
        <taxon>Telluria group</taxon>
        <taxon>Massilia</taxon>
    </lineage>
</organism>
<dbReference type="RefSeq" id="WP_056132021.1">
    <property type="nucleotide sequence ID" value="NZ_WSES01000006.1"/>
</dbReference>
<proteinExistence type="predicted"/>
<keyword evidence="2" id="KW-1185">Reference proteome</keyword>
<gene>
    <name evidence="1" type="ORF">GPY61_19300</name>
</gene>
<evidence type="ECO:0000313" key="1">
    <source>
        <dbReference type="EMBL" id="MVW62085.1"/>
    </source>
</evidence>
<sequence length="127" mass="13531">MLQTHQITVTYVQGQTLATWSLDGVPCQDGDSFQAQPGDKVTFQFEGPGDIAECVMISGQMQNGCAGSSPFTEGNRVNLKANSTLHIGKGQGAWGFTVSFSAHNGDGTTAFYYLPDPEVFVGSRSCE</sequence>
<accession>A0A7X3G1Q8</accession>
<protein>
    <submittedName>
        <fullName evidence="1">Uncharacterized protein</fullName>
    </submittedName>
</protein>
<dbReference type="Proteomes" id="UP000443353">
    <property type="component" value="Unassembled WGS sequence"/>
</dbReference>
<dbReference type="EMBL" id="WSES01000006">
    <property type="protein sequence ID" value="MVW62085.1"/>
    <property type="molecule type" value="Genomic_DNA"/>
</dbReference>
<evidence type="ECO:0000313" key="2">
    <source>
        <dbReference type="Proteomes" id="UP000443353"/>
    </source>
</evidence>
<reference evidence="1 2" key="1">
    <citation type="submission" date="2019-12" db="EMBL/GenBank/DDBJ databases">
        <authorList>
            <person name="Li C."/>
            <person name="Zhao J."/>
        </authorList>
    </citation>
    <scope>NUCLEOTIDE SEQUENCE [LARGE SCALE GENOMIC DNA]</scope>
    <source>
        <strain evidence="1 2">NEAU-DD11</strain>
    </source>
</reference>
<comment type="caution">
    <text evidence="1">The sequence shown here is derived from an EMBL/GenBank/DDBJ whole genome shotgun (WGS) entry which is preliminary data.</text>
</comment>
<dbReference type="AlphaFoldDB" id="A0A7X3G1Q8"/>